<feature type="domain" description="HRDC" evidence="1">
    <location>
        <begin position="105"/>
        <end position="185"/>
    </location>
</feature>
<dbReference type="Gene3D" id="1.10.150.80">
    <property type="entry name" value="HRDC domain"/>
    <property type="match status" value="1"/>
</dbReference>
<accession>A0A8J4H4U2</accession>
<organism evidence="2 3">
    <name type="scientific">Xylanibacillus composti</name>
    <dbReference type="NCBI Taxonomy" id="1572762"/>
    <lineage>
        <taxon>Bacteria</taxon>
        <taxon>Bacillati</taxon>
        <taxon>Bacillota</taxon>
        <taxon>Bacilli</taxon>
        <taxon>Bacillales</taxon>
        <taxon>Paenibacillaceae</taxon>
        <taxon>Xylanibacillus</taxon>
    </lineage>
</organism>
<dbReference type="SUPFAM" id="SSF47819">
    <property type="entry name" value="HRDC-like"/>
    <property type="match status" value="1"/>
</dbReference>
<dbReference type="InterPro" id="IPR044876">
    <property type="entry name" value="HRDC_dom_sf"/>
</dbReference>
<dbReference type="EMBL" id="BOVK01000064">
    <property type="protein sequence ID" value="GIQ70978.1"/>
    <property type="molecule type" value="Genomic_DNA"/>
</dbReference>
<evidence type="ECO:0000313" key="3">
    <source>
        <dbReference type="Proteomes" id="UP000677918"/>
    </source>
</evidence>
<dbReference type="GO" id="GO:0003676">
    <property type="term" value="F:nucleic acid binding"/>
    <property type="evidence" value="ECO:0007669"/>
    <property type="project" value="InterPro"/>
</dbReference>
<dbReference type="AlphaFoldDB" id="A0A8J4H4U2"/>
<comment type="caution">
    <text evidence="2">The sequence shown here is derived from an EMBL/GenBank/DDBJ whole genome shotgun (WGS) entry which is preliminary data.</text>
</comment>
<dbReference type="RefSeq" id="WP_213413781.1">
    <property type="nucleotide sequence ID" value="NZ_BOVK01000064.1"/>
</dbReference>
<dbReference type="Pfam" id="PF00570">
    <property type="entry name" value="HRDC"/>
    <property type="match status" value="1"/>
</dbReference>
<proteinExistence type="predicted"/>
<evidence type="ECO:0000313" key="2">
    <source>
        <dbReference type="EMBL" id="GIQ70978.1"/>
    </source>
</evidence>
<evidence type="ECO:0000259" key="1">
    <source>
        <dbReference type="PROSITE" id="PS50967"/>
    </source>
</evidence>
<dbReference type="Proteomes" id="UP000677918">
    <property type="component" value="Unassembled WGS sequence"/>
</dbReference>
<gene>
    <name evidence="2" type="ORF">XYCOK13_38020</name>
</gene>
<dbReference type="InterPro" id="IPR002121">
    <property type="entry name" value="HRDC_dom"/>
</dbReference>
<dbReference type="GO" id="GO:0000166">
    <property type="term" value="F:nucleotide binding"/>
    <property type="evidence" value="ECO:0007669"/>
    <property type="project" value="InterPro"/>
</dbReference>
<dbReference type="PROSITE" id="PS50967">
    <property type="entry name" value="HRDC"/>
    <property type="match status" value="1"/>
</dbReference>
<reference evidence="2" key="1">
    <citation type="submission" date="2021-04" db="EMBL/GenBank/DDBJ databases">
        <title>Draft genome sequence of Xylanibacillus composti strain K13.</title>
        <authorList>
            <person name="Uke A."/>
            <person name="Chhe C."/>
            <person name="Baramee S."/>
            <person name="Kosugi A."/>
        </authorList>
    </citation>
    <scope>NUCLEOTIDE SEQUENCE</scope>
    <source>
        <strain evidence="2">K13</strain>
    </source>
</reference>
<dbReference type="SMART" id="SM00341">
    <property type="entry name" value="HRDC"/>
    <property type="match status" value="1"/>
</dbReference>
<sequence>MNILFMNSLQREEGQDILCTARICVGMDEDHWRIVWTEDRMDHPSKQEDWYEGPEQEEMKAILQYRLAGKMGEGFLPVVEGLLEESVPVSNRASLSQMLVFYAERYPNKALFDRLRAWRREKAGQLGRAPFVVATNKLLHLLAVFVPHNKEEMLQIPGFGEYKWNLYGEELAALLTKESRHHSFPLQWVAQQMDHRELFVWMCRQHEHKHKNMLARHQHRKKLLAHASRKSTMDELEKELSLPKREVILLMEKLEEEGYDLSVLTASCAEEIPQQFRDSAMQAFRDQDTRFLKPVLHKLYTEEELQGQDIQQLYDWLRIVRMEVRKESSKASS</sequence>
<keyword evidence="3" id="KW-1185">Reference proteome</keyword>
<name>A0A8J4H4U2_9BACL</name>
<protein>
    <recommendedName>
        <fullName evidence="1">HRDC domain-containing protein</fullName>
    </recommendedName>
</protein>
<dbReference type="InterPro" id="IPR010997">
    <property type="entry name" value="HRDC-like_sf"/>
</dbReference>